<feature type="transmembrane region" description="Helical" evidence="6">
    <location>
        <begin position="12"/>
        <end position="29"/>
    </location>
</feature>
<dbReference type="GO" id="GO:0005886">
    <property type="term" value="C:plasma membrane"/>
    <property type="evidence" value="ECO:0007669"/>
    <property type="project" value="TreeGrafter"/>
</dbReference>
<comment type="subcellular location">
    <subcellularLocation>
        <location evidence="1">Membrane</location>
        <topology evidence="1">Multi-pass membrane protein</topology>
    </subcellularLocation>
</comment>
<proteinExistence type="predicted"/>
<feature type="transmembrane region" description="Helical" evidence="6">
    <location>
        <begin position="154"/>
        <end position="186"/>
    </location>
</feature>
<name>A0A0G1IPK9_9BACT</name>
<reference evidence="7 8" key="1">
    <citation type="journal article" date="2015" name="Nature">
        <title>rRNA introns, odd ribosomes, and small enigmatic genomes across a large radiation of phyla.</title>
        <authorList>
            <person name="Brown C.T."/>
            <person name="Hug L.A."/>
            <person name="Thomas B.C."/>
            <person name="Sharon I."/>
            <person name="Castelle C.J."/>
            <person name="Singh A."/>
            <person name="Wilkins M.J."/>
            <person name="Williams K.H."/>
            <person name="Banfield J.F."/>
        </authorList>
    </citation>
    <scope>NUCLEOTIDE SEQUENCE [LARGE SCALE GENOMIC DNA]</scope>
</reference>
<dbReference type="PATRIC" id="fig|1618437.3.peg.464"/>
<dbReference type="PANTHER" id="PTHR30474:SF1">
    <property type="entry name" value="PEPTIDOGLYCAN GLYCOSYLTRANSFERASE MRDB"/>
    <property type="match status" value="1"/>
</dbReference>
<accession>A0A0G1IPK9</accession>
<gene>
    <name evidence="7" type="ORF">UW52_C0015G0003</name>
</gene>
<protein>
    <submittedName>
        <fullName evidence="7">Rod shape-determining protein RodA</fullName>
    </submittedName>
</protein>
<sequence length="363" mass="39750">MGRFLQHLDIKITFLLLAIGVFGLGIILTINTTLFFQQLLFFILGIILLVMCSSLDKSLLYFFSPVFYVIGTLFLSLSYLGPNIRGATRWIMIGNTQLQPSELVKPLILLGLSYCMAKYPPRTLKNMFLHVILFLVPFLLIFKQPDLGSSIVYGIMWVAMLIAGGLPIPVFFVSIVSMALALPLFWRVLAPYQQARIITFLTPMSDPSGAGYNALQSMIAVGSGQVFGKGLGLGTQSHLRFLPEYHTDFIFGTLVEELGFTGGAFLLVLYALVLWQVAVPFLRQEIASSFVFIYATGLLFLVLSQIVINAGMNMGIVPITGITLPLVSYGGSSLLSVMSSFGIFIALKRTSSGADRVAIDLVA</sequence>
<evidence type="ECO:0000256" key="1">
    <source>
        <dbReference type="ARBA" id="ARBA00004141"/>
    </source>
</evidence>
<comment type="caution">
    <text evidence="7">The sequence shown here is derived from an EMBL/GenBank/DDBJ whole genome shotgun (WGS) entry which is preliminary data.</text>
</comment>
<dbReference type="Pfam" id="PF01098">
    <property type="entry name" value="FTSW_RODA_SPOVE"/>
    <property type="match status" value="1"/>
</dbReference>
<keyword evidence="3" id="KW-0133">Cell shape</keyword>
<dbReference type="GO" id="GO:0008360">
    <property type="term" value="P:regulation of cell shape"/>
    <property type="evidence" value="ECO:0007669"/>
    <property type="project" value="UniProtKB-KW"/>
</dbReference>
<feature type="transmembrane region" description="Helical" evidence="6">
    <location>
        <begin position="258"/>
        <end position="278"/>
    </location>
</feature>
<dbReference type="PROSITE" id="PS00428">
    <property type="entry name" value="FTSW_RODA_SPOVE"/>
    <property type="match status" value="1"/>
</dbReference>
<dbReference type="InterPro" id="IPR018365">
    <property type="entry name" value="Cell_cycle_FtsW-rel_CS"/>
</dbReference>
<keyword evidence="4 6" id="KW-1133">Transmembrane helix</keyword>
<feature type="transmembrane region" description="Helical" evidence="6">
    <location>
        <begin position="35"/>
        <end position="52"/>
    </location>
</feature>
<keyword evidence="5 6" id="KW-0472">Membrane</keyword>
<feature type="transmembrane region" description="Helical" evidence="6">
    <location>
        <begin position="126"/>
        <end position="142"/>
    </location>
</feature>
<feature type="transmembrane region" description="Helical" evidence="6">
    <location>
        <begin position="59"/>
        <end position="80"/>
    </location>
</feature>
<dbReference type="Proteomes" id="UP000034521">
    <property type="component" value="Unassembled WGS sequence"/>
</dbReference>
<evidence type="ECO:0000313" key="7">
    <source>
        <dbReference type="EMBL" id="KKT60903.1"/>
    </source>
</evidence>
<evidence type="ECO:0000256" key="2">
    <source>
        <dbReference type="ARBA" id="ARBA00022692"/>
    </source>
</evidence>
<feature type="transmembrane region" description="Helical" evidence="6">
    <location>
        <begin position="328"/>
        <end position="347"/>
    </location>
</feature>
<evidence type="ECO:0000256" key="4">
    <source>
        <dbReference type="ARBA" id="ARBA00022989"/>
    </source>
</evidence>
<evidence type="ECO:0000256" key="5">
    <source>
        <dbReference type="ARBA" id="ARBA00023136"/>
    </source>
</evidence>
<dbReference type="InterPro" id="IPR001182">
    <property type="entry name" value="FtsW/RodA"/>
</dbReference>
<dbReference type="PANTHER" id="PTHR30474">
    <property type="entry name" value="CELL CYCLE PROTEIN"/>
    <property type="match status" value="1"/>
</dbReference>
<organism evidence="7 8">
    <name type="scientific">Candidatus Gottesmanbacteria bacterium GW2011_GWA1_44_24b</name>
    <dbReference type="NCBI Taxonomy" id="1618437"/>
    <lineage>
        <taxon>Bacteria</taxon>
        <taxon>Candidatus Gottesmaniibacteriota</taxon>
    </lineage>
</organism>
<evidence type="ECO:0000313" key="8">
    <source>
        <dbReference type="Proteomes" id="UP000034521"/>
    </source>
</evidence>
<dbReference type="GO" id="GO:0032153">
    <property type="term" value="C:cell division site"/>
    <property type="evidence" value="ECO:0007669"/>
    <property type="project" value="TreeGrafter"/>
</dbReference>
<dbReference type="GO" id="GO:0051301">
    <property type="term" value="P:cell division"/>
    <property type="evidence" value="ECO:0007669"/>
    <property type="project" value="InterPro"/>
</dbReference>
<feature type="transmembrane region" description="Helical" evidence="6">
    <location>
        <begin position="290"/>
        <end position="308"/>
    </location>
</feature>
<evidence type="ECO:0000256" key="6">
    <source>
        <dbReference type="SAM" id="Phobius"/>
    </source>
</evidence>
<dbReference type="EMBL" id="LCIQ01000015">
    <property type="protein sequence ID" value="KKT60903.1"/>
    <property type="molecule type" value="Genomic_DNA"/>
</dbReference>
<evidence type="ECO:0000256" key="3">
    <source>
        <dbReference type="ARBA" id="ARBA00022960"/>
    </source>
</evidence>
<dbReference type="GO" id="GO:0015648">
    <property type="term" value="F:lipid-linked peptidoglycan transporter activity"/>
    <property type="evidence" value="ECO:0007669"/>
    <property type="project" value="TreeGrafter"/>
</dbReference>
<dbReference type="AlphaFoldDB" id="A0A0G1IPK9"/>
<keyword evidence="2 6" id="KW-0812">Transmembrane</keyword>